<protein>
    <submittedName>
        <fullName evidence="3">Uncharacterized protein</fullName>
    </submittedName>
</protein>
<keyword evidence="2" id="KW-0812">Transmembrane</keyword>
<feature type="region of interest" description="Disordered" evidence="1">
    <location>
        <begin position="120"/>
        <end position="182"/>
    </location>
</feature>
<name>A0A3G5A9N0_9VIRU</name>
<gene>
    <name evidence="3" type="ORF">Homavirus5_1</name>
</gene>
<feature type="compositionally biased region" description="Low complexity" evidence="1">
    <location>
        <begin position="132"/>
        <end position="181"/>
    </location>
</feature>
<evidence type="ECO:0000313" key="3">
    <source>
        <dbReference type="EMBL" id="AYV82059.1"/>
    </source>
</evidence>
<keyword evidence="2" id="KW-1133">Transmembrane helix</keyword>
<reference evidence="3" key="1">
    <citation type="submission" date="2018-10" db="EMBL/GenBank/DDBJ databases">
        <title>Hidden diversity of soil giant viruses.</title>
        <authorList>
            <person name="Schulz F."/>
            <person name="Alteio L."/>
            <person name="Goudeau D."/>
            <person name="Ryan E.M."/>
            <person name="Malmstrom R.R."/>
            <person name="Blanchard J."/>
            <person name="Woyke T."/>
        </authorList>
    </citation>
    <scope>NUCLEOTIDE SEQUENCE</scope>
    <source>
        <strain evidence="3">HOV1</strain>
    </source>
</reference>
<evidence type="ECO:0000256" key="2">
    <source>
        <dbReference type="SAM" id="Phobius"/>
    </source>
</evidence>
<feature type="transmembrane region" description="Helical" evidence="2">
    <location>
        <begin position="6"/>
        <end position="24"/>
    </location>
</feature>
<accession>A0A3G5A9N0</accession>
<keyword evidence="2" id="KW-0472">Membrane</keyword>
<evidence type="ECO:0000256" key="1">
    <source>
        <dbReference type="SAM" id="MobiDB-lite"/>
    </source>
</evidence>
<feature type="non-terminal residue" evidence="3">
    <location>
        <position position="254"/>
    </location>
</feature>
<organism evidence="3">
    <name type="scientific">Homavirus sp</name>
    <dbReference type="NCBI Taxonomy" id="2487769"/>
    <lineage>
        <taxon>Viruses</taxon>
        <taxon>Varidnaviria</taxon>
        <taxon>Bamfordvirae</taxon>
        <taxon>Nucleocytoviricota</taxon>
        <taxon>Megaviricetes</taxon>
        <taxon>Imitervirales</taxon>
        <taxon>Mimiviridae</taxon>
        <taxon>Klosneuvirinae</taxon>
    </lineage>
</organism>
<dbReference type="EMBL" id="MK072336">
    <property type="protein sequence ID" value="AYV82059.1"/>
    <property type="molecule type" value="Genomic_DNA"/>
</dbReference>
<proteinExistence type="predicted"/>
<feature type="compositionally biased region" description="Basic and acidic residues" evidence="1">
    <location>
        <begin position="120"/>
        <end position="129"/>
    </location>
</feature>
<sequence length="254" mass="28376">MYNLDLLYKLLRYTAQAAIIYLFLRYFPYSRLDTKQALLATVIITIFCVVLEILSNMCSSSNSSVNSHHPVNKIDNSDNSVSEENLLEKFNTDKCDTCVEPFTPTENMKGKCRIVCDSDKSDKPDKKIEGFTSNSESNTMSNTVSNSGSNSGSPTNTQINNQNNTQTEQNNNTQQYGNLNNDDTYGFGGMFYDENPAYNRFKNNDLAQSRNTGTYYSPPPADYASDMETKAQIEYNAQTTGGYSSAYQTNGPKS</sequence>
<feature type="transmembrane region" description="Helical" evidence="2">
    <location>
        <begin position="36"/>
        <end position="54"/>
    </location>
</feature>